<proteinExistence type="inferred from homology"/>
<gene>
    <name evidence="9" type="ORF">C7380_10176</name>
</gene>
<dbReference type="SUPFAM" id="SSF53092">
    <property type="entry name" value="Creatinase/prolidase N-terminal domain"/>
    <property type="match status" value="1"/>
</dbReference>
<evidence type="ECO:0000256" key="4">
    <source>
        <dbReference type="ARBA" id="ARBA00012574"/>
    </source>
</evidence>
<evidence type="ECO:0000259" key="8">
    <source>
        <dbReference type="SMART" id="SM01011"/>
    </source>
</evidence>
<comment type="similarity">
    <text evidence="3">Belongs to the peptidase M24B family.</text>
</comment>
<evidence type="ECO:0000256" key="5">
    <source>
        <dbReference type="ARBA" id="ARBA00022723"/>
    </source>
</evidence>
<evidence type="ECO:0000313" key="10">
    <source>
        <dbReference type="Proteomes" id="UP000245921"/>
    </source>
</evidence>
<keyword evidence="9" id="KW-0645">Protease</keyword>
<dbReference type="EC" id="3.4.11.9" evidence="4"/>
<dbReference type="InterPro" id="IPR052433">
    <property type="entry name" value="X-Pro_dipept-like"/>
</dbReference>
<dbReference type="RefSeq" id="WP_240597451.1">
    <property type="nucleotide sequence ID" value="NZ_QGGI01000001.1"/>
</dbReference>
<comment type="catalytic activity">
    <reaction evidence="1">
        <text>Release of any N-terminal amino acid, including proline, that is linked to proline, even from a dipeptide or tripeptide.</text>
        <dbReference type="EC" id="3.4.11.9"/>
    </reaction>
</comment>
<feature type="domain" description="Aminopeptidase P N-terminal" evidence="8">
    <location>
        <begin position="1"/>
        <end position="135"/>
    </location>
</feature>
<sequence>MKHFFQKRRNKILNYMKDNSIAVIFCGNPIHKSADENYKFHPNYNFYYLTGLEEEKFILVLTKLNYKTQEYLFIEKNDEQLARWIGEKMSPDETQEISGIEKIMYLENFNSYIDALLNSKYENIYFNIENYNHEDKKNPDITYANKINKRYPHLKIHNLFYEINDLRTVKDEYEIDMTKKAIEITKNGIYEMMKNSKPDMMEYQIEAYFDFILKSNGVTEYAFPTIAASGKNGAILHYSSNNSKASNGDLILFDLGAKWNNYSADISRTFPVNGRFTQRQKDIYNVILDTMKEIENNAKPGITLGNLNELSKRLLADGCKKLGLIEDEKDLSKYYFHSIGHFLGLDTHDVGQRGKEFEPGMIITNEPGLYIPEENIGIRIEDDLLITENGCENLSKEIIKEIEDIENFMK</sequence>
<evidence type="ECO:0000256" key="6">
    <source>
        <dbReference type="ARBA" id="ARBA00022801"/>
    </source>
</evidence>
<dbReference type="Pfam" id="PF05195">
    <property type="entry name" value="AMP_N"/>
    <property type="match status" value="1"/>
</dbReference>
<evidence type="ECO:0000256" key="3">
    <source>
        <dbReference type="ARBA" id="ARBA00008766"/>
    </source>
</evidence>
<dbReference type="Gene3D" id="3.40.350.10">
    <property type="entry name" value="Creatinase/prolidase N-terminal domain"/>
    <property type="match status" value="1"/>
</dbReference>
<keyword evidence="5" id="KW-0479">Metal-binding</keyword>
<dbReference type="InterPro" id="IPR007865">
    <property type="entry name" value="Aminopep_P_N"/>
</dbReference>
<dbReference type="GO" id="GO:0070006">
    <property type="term" value="F:metalloaminopeptidase activity"/>
    <property type="evidence" value="ECO:0007669"/>
    <property type="project" value="InterPro"/>
</dbReference>
<evidence type="ECO:0000256" key="2">
    <source>
        <dbReference type="ARBA" id="ARBA00001936"/>
    </source>
</evidence>
<keyword evidence="10" id="KW-1185">Reference proteome</keyword>
<dbReference type="InterPro" id="IPR029149">
    <property type="entry name" value="Creatin/AminoP/Spt16_N"/>
</dbReference>
<dbReference type="PANTHER" id="PTHR43226">
    <property type="entry name" value="XAA-PRO AMINOPEPTIDASE 3"/>
    <property type="match status" value="1"/>
</dbReference>
<organism evidence="9 10">
    <name type="scientific">Oceanotoga teriensis</name>
    <dbReference type="NCBI Taxonomy" id="515440"/>
    <lineage>
        <taxon>Bacteria</taxon>
        <taxon>Thermotogati</taxon>
        <taxon>Thermotogota</taxon>
        <taxon>Thermotogae</taxon>
        <taxon>Petrotogales</taxon>
        <taxon>Petrotogaceae</taxon>
        <taxon>Oceanotoga</taxon>
    </lineage>
</organism>
<dbReference type="GO" id="GO:0030145">
    <property type="term" value="F:manganese ion binding"/>
    <property type="evidence" value="ECO:0007669"/>
    <property type="project" value="InterPro"/>
</dbReference>
<dbReference type="CDD" id="cd01087">
    <property type="entry name" value="Prolidase"/>
    <property type="match status" value="1"/>
</dbReference>
<dbReference type="AlphaFoldDB" id="A0AA45C909"/>
<dbReference type="Pfam" id="PF00557">
    <property type="entry name" value="Peptidase_M24"/>
    <property type="match status" value="1"/>
</dbReference>
<accession>A0AA45C909</accession>
<evidence type="ECO:0000256" key="7">
    <source>
        <dbReference type="ARBA" id="ARBA00023211"/>
    </source>
</evidence>
<keyword evidence="6" id="KW-0378">Hydrolase</keyword>
<dbReference type="EMBL" id="QGGI01000001">
    <property type="protein sequence ID" value="PWJ96504.1"/>
    <property type="molecule type" value="Genomic_DNA"/>
</dbReference>
<dbReference type="GO" id="GO:0005829">
    <property type="term" value="C:cytosol"/>
    <property type="evidence" value="ECO:0007669"/>
    <property type="project" value="TreeGrafter"/>
</dbReference>
<dbReference type="Proteomes" id="UP000245921">
    <property type="component" value="Unassembled WGS sequence"/>
</dbReference>
<comment type="cofactor">
    <cofactor evidence="2">
        <name>Mn(2+)</name>
        <dbReference type="ChEBI" id="CHEBI:29035"/>
    </cofactor>
</comment>
<dbReference type="SMART" id="SM01011">
    <property type="entry name" value="AMP_N"/>
    <property type="match status" value="1"/>
</dbReference>
<dbReference type="PANTHER" id="PTHR43226:SF4">
    <property type="entry name" value="XAA-PRO AMINOPEPTIDASE 3"/>
    <property type="match status" value="1"/>
</dbReference>
<evidence type="ECO:0000313" key="9">
    <source>
        <dbReference type="EMBL" id="PWJ96504.1"/>
    </source>
</evidence>
<name>A0AA45C909_9BACT</name>
<comment type="caution">
    <text evidence="9">The sequence shown here is derived from an EMBL/GenBank/DDBJ whole genome shotgun (WGS) entry which is preliminary data.</text>
</comment>
<dbReference type="GO" id="GO:0006508">
    <property type="term" value="P:proteolysis"/>
    <property type="evidence" value="ECO:0007669"/>
    <property type="project" value="TreeGrafter"/>
</dbReference>
<dbReference type="Gene3D" id="3.90.230.10">
    <property type="entry name" value="Creatinase/methionine aminopeptidase superfamily"/>
    <property type="match status" value="1"/>
</dbReference>
<keyword evidence="9" id="KW-0031">Aminopeptidase</keyword>
<reference evidence="9 10" key="1">
    <citation type="submission" date="2018-05" db="EMBL/GenBank/DDBJ databases">
        <title>Genomic Encyclopedia of Type Strains, Phase IV (KMG-IV): sequencing the most valuable type-strain genomes for metagenomic binning, comparative biology and taxonomic classification.</title>
        <authorList>
            <person name="Goeker M."/>
        </authorList>
    </citation>
    <scope>NUCLEOTIDE SEQUENCE [LARGE SCALE GENOMIC DNA]</scope>
    <source>
        <strain evidence="9 10">DSM 24906</strain>
    </source>
</reference>
<protein>
    <recommendedName>
        <fullName evidence="4">Xaa-Pro aminopeptidase</fullName>
        <ecNumber evidence="4">3.4.11.9</ecNumber>
    </recommendedName>
</protein>
<dbReference type="SUPFAM" id="SSF55920">
    <property type="entry name" value="Creatinase/aminopeptidase"/>
    <property type="match status" value="1"/>
</dbReference>
<dbReference type="InterPro" id="IPR036005">
    <property type="entry name" value="Creatinase/aminopeptidase-like"/>
</dbReference>
<evidence type="ECO:0000256" key="1">
    <source>
        <dbReference type="ARBA" id="ARBA00001424"/>
    </source>
</evidence>
<dbReference type="InterPro" id="IPR000994">
    <property type="entry name" value="Pept_M24"/>
</dbReference>
<keyword evidence="7" id="KW-0464">Manganese</keyword>